<dbReference type="Proteomes" id="UP000784294">
    <property type="component" value="Unassembled WGS sequence"/>
</dbReference>
<dbReference type="AlphaFoldDB" id="A0A3S5A2R3"/>
<evidence type="ECO:0000313" key="2">
    <source>
        <dbReference type="Proteomes" id="UP000784294"/>
    </source>
</evidence>
<sequence>MIWPCEQSDWGCIDDPFGLPCPDTSKRCPAALLVTCCQGRITRRPWRLDQEQTDWFGAVGQTVDIASARLPTSCTLRPPGRQTARTLRVVVNCIRPIGRFVCLLVSLRGVLMGFPHQIGHGGTATSARIDPFLPRGLGQRLEGFMSANCRTVSLCLQSGRMRTCQPMLVSVPASTSVRPSAETYARSLGPGCIFADLPLMLGLSFRGTFNTLDEILTRRQLEASAPDPLRILRAFEPRQEPVCSFPVPHAESILVAVAVEVGTQPP</sequence>
<name>A0A3S5A2R3_9PLAT</name>
<evidence type="ECO:0000313" key="1">
    <source>
        <dbReference type="EMBL" id="VEL13457.1"/>
    </source>
</evidence>
<comment type="caution">
    <text evidence="1">The sequence shown here is derived from an EMBL/GenBank/DDBJ whole genome shotgun (WGS) entry which is preliminary data.</text>
</comment>
<dbReference type="EMBL" id="CAAALY010017845">
    <property type="protein sequence ID" value="VEL13457.1"/>
    <property type="molecule type" value="Genomic_DNA"/>
</dbReference>
<protein>
    <submittedName>
        <fullName evidence="1">Uncharacterized protein</fullName>
    </submittedName>
</protein>
<proteinExistence type="predicted"/>
<accession>A0A3S5A2R3</accession>
<gene>
    <name evidence="1" type="ORF">PXEA_LOCUS6897</name>
</gene>
<keyword evidence="2" id="KW-1185">Reference proteome</keyword>
<reference evidence="1" key="1">
    <citation type="submission" date="2018-11" db="EMBL/GenBank/DDBJ databases">
        <authorList>
            <consortium name="Pathogen Informatics"/>
        </authorList>
    </citation>
    <scope>NUCLEOTIDE SEQUENCE</scope>
</reference>
<organism evidence="1 2">
    <name type="scientific">Protopolystoma xenopodis</name>
    <dbReference type="NCBI Taxonomy" id="117903"/>
    <lineage>
        <taxon>Eukaryota</taxon>
        <taxon>Metazoa</taxon>
        <taxon>Spiralia</taxon>
        <taxon>Lophotrochozoa</taxon>
        <taxon>Platyhelminthes</taxon>
        <taxon>Monogenea</taxon>
        <taxon>Polyopisthocotylea</taxon>
        <taxon>Polystomatidea</taxon>
        <taxon>Polystomatidae</taxon>
        <taxon>Protopolystoma</taxon>
    </lineage>
</organism>